<dbReference type="InterPro" id="IPR013783">
    <property type="entry name" value="Ig-like_fold"/>
</dbReference>
<evidence type="ECO:0000259" key="3">
    <source>
        <dbReference type="Pfam" id="PF18962"/>
    </source>
</evidence>
<dbReference type="InterPro" id="IPR001769">
    <property type="entry name" value="Gingipain"/>
</dbReference>
<dbReference type="GO" id="GO:0008234">
    <property type="term" value="F:cysteine-type peptidase activity"/>
    <property type="evidence" value="ECO:0007669"/>
    <property type="project" value="InterPro"/>
</dbReference>
<dbReference type="Gene3D" id="3.40.50.1460">
    <property type="match status" value="1"/>
</dbReference>
<dbReference type="GO" id="GO:0006508">
    <property type="term" value="P:proteolysis"/>
    <property type="evidence" value="ECO:0007669"/>
    <property type="project" value="InterPro"/>
</dbReference>
<dbReference type="InterPro" id="IPR029030">
    <property type="entry name" value="Caspase-like_dom_sf"/>
</dbReference>
<accession>A0A7C6A9U7</accession>
<reference evidence="4" key="1">
    <citation type="journal article" date="2020" name="mSystems">
        <title>Genome- and Community-Level Interaction Insights into Carbon Utilization and Element Cycling Functions of Hydrothermarchaeota in Hydrothermal Sediment.</title>
        <authorList>
            <person name="Zhou Z."/>
            <person name="Liu Y."/>
            <person name="Xu W."/>
            <person name="Pan J."/>
            <person name="Luo Z.H."/>
            <person name="Li M."/>
        </authorList>
    </citation>
    <scope>NUCLEOTIDE SEQUENCE [LARGE SCALE GENOMIC DNA]</scope>
    <source>
        <strain evidence="4">SpSt-876</strain>
    </source>
</reference>
<feature type="domain" description="Secretion system C-terminal sorting" evidence="3">
    <location>
        <begin position="458"/>
        <end position="532"/>
    </location>
</feature>
<dbReference type="SUPFAM" id="SSF52129">
    <property type="entry name" value="Caspase-like"/>
    <property type="match status" value="1"/>
</dbReference>
<dbReference type="InterPro" id="IPR026444">
    <property type="entry name" value="Secre_tail"/>
</dbReference>
<sequence length="536" mass="59673">MRVKFLLISFLPLLTVAFAQITGAKYLVICNDTFNMAIRPLVEWKTKKGVPAVSVPLSQIGNTPAQIKSYILNAYNTWNPRPEYILLVGSPDLLPSYFFTGIDYSDDYYADMTGNYEIELCIGRFHCATLAQCSVMVAKTIGYEKSETMHDSTWFSKGTTIVREDAPPDPYYQADCRFIRNLWLDAGYTHIDSFISTQGHNRDSVINAINDGRAFVVYRGLGISNWWIPFNINPDTTNNGYKLPIVVSGCDATVTLAPGENMLGDAFVRAGTVQALKGAVGYFGTTYIGSNISQYHSAVTKGFFQALYRDSIFTMGGATKRAKFIMDSILPNQTRYLEWNLLGDPELNVWTETPRLLTVDYDTIVFVESTDFSVLVSCAGAPVPNALVCVMMDSTIYNYGYTDSTGEITFTFTPQHTGLLQVTVTAHNYFPYEGTVSVQTAGVEECLKLDAKGKTIEIYPNPTKSVLRVRYPLSGKETANLKIFDVSGKLIKDVALTASESHNDQEREIRISLKGINPGIYFLRLGKETKKFLVVK</sequence>
<comment type="caution">
    <text evidence="4">The sequence shown here is derived from an EMBL/GenBank/DDBJ whole genome shotgun (WGS) entry which is preliminary data.</text>
</comment>
<dbReference type="Pfam" id="PF18962">
    <property type="entry name" value="Por_Secre_tail"/>
    <property type="match status" value="1"/>
</dbReference>
<dbReference type="Gene3D" id="2.60.40.10">
    <property type="entry name" value="Immunoglobulins"/>
    <property type="match status" value="1"/>
</dbReference>
<dbReference type="InterPro" id="IPR029031">
    <property type="entry name" value="Gingipain_N_sf"/>
</dbReference>
<feature type="domain" description="Gingipain" evidence="2">
    <location>
        <begin position="26"/>
        <end position="348"/>
    </location>
</feature>
<name>A0A7C6A9U7_UNCW3</name>
<keyword evidence="1" id="KW-0732">Signal</keyword>
<dbReference type="NCBIfam" id="TIGR04183">
    <property type="entry name" value="Por_Secre_tail"/>
    <property type="match status" value="1"/>
</dbReference>
<evidence type="ECO:0000313" key="4">
    <source>
        <dbReference type="EMBL" id="HHS52688.1"/>
    </source>
</evidence>
<dbReference type="AlphaFoldDB" id="A0A7C6A9U7"/>
<proteinExistence type="predicted"/>
<dbReference type="Gene3D" id="3.40.50.10390">
    <property type="entry name" value="Gingipain r, domain 1"/>
    <property type="match status" value="1"/>
</dbReference>
<dbReference type="Pfam" id="PF01364">
    <property type="entry name" value="Peptidase_C25"/>
    <property type="match status" value="1"/>
</dbReference>
<protein>
    <submittedName>
        <fullName evidence="4">T9SS type A sorting domain-containing protein</fullName>
    </submittedName>
</protein>
<gene>
    <name evidence="4" type="ORF">ENW73_07485</name>
</gene>
<evidence type="ECO:0000256" key="1">
    <source>
        <dbReference type="ARBA" id="ARBA00022729"/>
    </source>
</evidence>
<dbReference type="EMBL" id="DTLI01000176">
    <property type="protein sequence ID" value="HHS52688.1"/>
    <property type="molecule type" value="Genomic_DNA"/>
</dbReference>
<evidence type="ECO:0000259" key="2">
    <source>
        <dbReference type="Pfam" id="PF01364"/>
    </source>
</evidence>
<organism evidence="4">
    <name type="scientific">candidate division WOR-3 bacterium</name>
    <dbReference type="NCBI Taxonomy" id="2052148"/>
    <lineage>
        <taxon>Bacteria</taxon>
        <taxon>Bacteria division WOR-3</taxon>
    </lineage>
</organism>